<accession>A0ABD3ERR4</accession>
<dbReference type="EMBL" id="JAVIJP010000001">
    <property type="protein sequence ID" value="KAL3655735.1"/>
    <property type="molecule type" value="Genomic_DNA"/>
</dbReference>
<reference evidence="2" key="1">
    <citation type="journal article" date="2024" name="IScience">
        <title>Strigolactones Initiate the Formation of Haustorium-like Structures in Castilleja.</title>
        <authorList>
            <person name="Buerger M."/>
            <person name="Peterson D."/>
            <person name="Chory J."/>
        </authorList>
    </citation>
    <scope>NUCLEOTIDE SEQUENCE [LARGE SCALE GENOMIC DNA]</scope>
</reference>
<organism evidence="1 2">
    <name type="scientific">Castilleja foliolosa</name>
    <dbReference type="NCBI Taxonomy" id="1961234"/>
    <lineage>
        <taxon>Eukaryota</taxon>
        <taxon>Viridiplantae</taxon>
        <taxon>Streptophyta</taxon>
        <taxon>Embryophyta</taxon>
        <taxon>Tracheophyta</taxon>
        <taxon>Spermatophyta</taxon>
        <taxon>Magnoliopsida</taxon>
        <taxon>eudicotyledons</taxon>
        <taxon>Gunneridae</taxon>
        <taxon>Pentapetalae</taxon>
        <taxon>asterids</taxon>
        <taxon>lamiids</taxon>
        <taxon>Lamiales</taxon>
        <taxon>Orobanchaceae</taxon>
        <taxon>Pedicularideae</taxon>
        <taxon>Castillejinae</taxon>
        <taxon>Castilleja</taxon>
    </lineage>
</organism>
<comment type="caution">
    <text evidence="1">The sequence shown here is derived from an EMBL/GenBank/DDBJ whole genome shotgun (WGS) entry which is preliminary data.</text>
</comment>
<evidence type="ECO:0000313" key="1">
    <source>
        <dbReference type="EMBL" id="KAL3655735.1"/>
    </source>
</evidence>
<proteinExistence type="predicted"/>
<evidence type="ECO:0000313" key="2">
    <source>
        <dbReference type="Proteomes" id="UP001632038"/>
    </source>
</evidence>
<gene>
    <name evidence="1" type="ORF">CASFOL_000131</name>
</gene>
<sequence length="65" mass="7324">MKMVPELVSVMPFTAGIHKSAESVYTLILCLNCDRLTCCANMLNNYTVIPEKPDLFDYGTSPYLF</sequence>
<name>A0ABD3ERR4_9LAMI</name>
<dbReference type="Proteomes" id="UP001632038">
    <property type="component" value="Unassembled WGS sequence"/>
</dbReference>
<dbReference type="AlphaFoldDB" id="A0ABD3ERR4"/>
<keyword evidence="2" id="KW-1185">Reference proteome</keyword>
<protein>
    <submittedName>
        <fullName evidence="1">Uncharacterized protein</fullName>
    </submittedName>
</protein>